<dbReference type="OrthoDB" id="5360255at2759"/>
<feature type="compositionally biased region" description="Basic residues" evidence="1">
    <location>
        <begin position="320"/>
        <end position="333"/>
    </location>
</feature>
<proteinExistence type="predicted"/>
<dbReference type="GO" id="GO:0007131">
    <property type="term" value="P:reciprocal meiotic recombination"/>
    <property type="evidence" value="ECO:0007669"/>
    <property type="project" value="InterPro"/>
</dbReference>
<name>A0A1L9TY86_9EURO</name>
<dbReference type="EMBL" id="KV878582">
    <property type="protein sequence ID" value="OJJ64355.1"/>
    <property type="molecule type" value="Genomic_DNA"/>
</dbReference>
<dbReference type="Proteomes" id="UP000184356">
    <property type="component" value="Unassembled WGS sequence"/>
</dbReference>
<dbReference type="RefSeq" id="XP_040708161.1">
    <property type="nucleotide sequence ID" value="XM_040843664.1"/>
</dbReference>
<feature type="region of interest" description="Disordered" evidence="1">
    <location>
        <begin position="260"/>
        <end position="382"/>
    </location>
</feature>
<evidence type="ECO:0000313" key="3">
    <source>
        <dbReference type="Proteomes" id="UP000184356"/>
    </source>
</evidence>
<keyword evidence="3" id="KW-1185">Reference proteome</keyword>
<reference evidence="3" key="1">
    <citation type="journal article" date="2017" name="Genome Biol.">
        <title>Comparative genomics reveals high biological diversity and specific adaptations in the industrially and medically important fungal genus Aspergillus.</title>
        <authorList>
            <person name="de Vries R.P."/>
            <person name="Riley R."/>
            <person name="Wiebenga A."/>
            <person name="Aguilar-Osorio G."/>
            <person name="Amillis S."/>
            <person name="Uchima C.A."/>
            <person name="Anderluh G."/>
            <person name="Asadollahi M."/>
            <person name="Askin M."/>
            <person name="Barry K."/>
            <person name="Battaglia E."/>
            <person name="Bayram O."/>
            <person name="Benocci T."/>
            <person name="Braus-Stromeyer S.A."/>
            <person name="Caldana C."/>
            <person name="Canovas D."/>
            <person name="Cerqueira G.C."/>
            <person name="Chen F."/>
            <person name="Chen W."/>
            <person name="Choi C."/>
            <person name="Clum A."/>
            <person name="Dos Santos R.A."/>
            <person name="Damasio A.R."/>
            <person name="Diallinas G."/>
            <person name="Emri T."/>
            <person name="Fekete E."/>
            <person name="Flipphi M."/>
            <person name="Freyberg S."/>
            <person name="Gallo A."/>
            <person name="Gournas C."/>
            <person name="Habgood R."/>
            <person name="Hainaut M."/>
            <person name="Harispe M.L."/>
            <person name="Henrissat B."/>
            <person name="Hilden K.S."/>
            <person name="Hope R."/>
            <person name="Hossain A."/>
            <person name="Karabika E."/>
            <person name="Karaffa L."/>
            <person name="Karanyi Z."/>
            <person name="Krasevec N."/>
            <person name="Kuo A."/>
            <person name="Kusch H."/>
            <person name="LaButti K."/>
            <person name="Lagendijk E.L."/>
            <person name="Lapidus A."/>
            <person name="Levasseur A."/>
            <person name="Lindquist E."/>
            <person name="Lipzen A."/>
            <person name="Logrieco A.F."/>
            <person name="MacCabe A."/>
            <person name="Maekelae M.R."/>
            <person name="Malavazi I."/>
            <person name="Melin P."/>
            <person name="Meyer V."/>
            <person name="Mielnichuk N."/>
            <person name="Miskei M."/>
            <person name="Molnar A.P."/>
            <person name="Mule G."/>
            <person name="Ngan C.Y."/>
            <person name="Orejas M."/>
            <person name="Orosz E."/>
            <person name="Ouedraogo J.P."/>
            <person name="Overkamp K.M."/>
            <person name="Park H.-S."/>
            <person name="Perrone G."/>
            <person name="Piumi F."/>
            <person name="Punt P.J."/>
            <person name="Ram A.F."/>
            <person name="Ramon A."/>
            <person name="Rauscher S."/>
            <person name="Record E."/>
            <person name="Riano-Pachon D.M."/>
            <person name="Robert V."/>
            <person name="Roehrig J."/>
            <person name="Ruller R."/>
            <person name="Salamov A."/>
            <person name="Salih N.S."/>
            <person name="Samson R.A."/>
            <person name="Sandor E."/>
            <person name="Sanguinetti M."/>
            <person name="Schuetze T."/>
            <person name="Sepcic K."/>
            <person name="Shelest E."/>
            <person name="Sherlock G."/>
            <person name="Sophianopoulou V."/>
            <person name="Squina F.M."/>
            <person name="Sun H."/>
            <person name="Susca A."/>
            <person name="Todd R.B."/>
            <person name="Tsang A."/>
            <person name="Unkles S.E."/>
            <person name="van de Wiele N."/>
            <person name="van Rossen-Uffink D."/>
            <person name="Oliveira J.V."/>
            <person name="Vesth T.C."/>
            <person name="Visser J."/>
            <person name="Yu J.-H."/>
            <person name="Zhou M."/>
            <person name="Andersen M.R."/>
            <person name="Archer D.B."/>
            <person name="Baker S.E."/>
            <person name="Benoit I."/>
            <person name="Brakhage A.A."/>
            <person name="Braus G.H."/>
            <person name="Fischer R."/>
            <person name="Frisvad J.C."/>
            <person name="Goldman G.H."/>
            <person name="Houbraken J."/>
            <person name="Oakley B."/>
            <person name="Pocsi I."/>
            <person name="Scazzocchio C."/>
            <person name="Seiboth B."/>
            <person name="vanKuyk P.A."/>
            <person name="Wortman J."/>
            <person name="Dyer P.S."/>
            <person name="Grigoriev I.V."/>
        </authorList>
    </citation>
    <scope>NUCLEOTIDE SEQUENCE [LARGE SCALE GENOMIC DNA]</scope>
    <source>
        <strain evidence="3">CBS 593.65</strain>
    </source>
</reference>
<dbReference type="STRING" id="1036612.A0A1L9TY86"/>
<sequence>MHRLSQSQQAPGPATLARFQLAKFSYATTSINHRGPITWSHVFGNGDIIGIFEKYVIFSSKKVLFSVCKNQETLEQVAMTDLMKDFEDQTRPAKDNPKPGFAVVVKLPCLAVKYPQSPGFVRRFQIKFSSDRDFYSALAILSEINCPFSESNVSSVRPMSRPVSSLSTLGHISTGLGLQSNHPAINRVPTSNTSIFPSYRPTSSSSVFTDAPQDAAVSSSSSVSTALGGTSRAFSTLSSSHGSSIDATFSAGGVPLASLHPGPGEFKPPSTSTGHHLLELPPKRVLPFSTSSAKRSRLASNSPDNASPKISKAGGGSRATKGKQAKPQNRKSKASCAGTTSPPPSPSSTAITNLRNQESTSASTTATIPTHETPVANKAPPLLPTQADLANYISNPTKERTAALENWICEHLEDDNFLRLCVDVEGIWTRFAVGK</sequence>
<organism evidence="2 3">
    <name type="scientific">Aspergillus sydowii CBS 593.65</name>
    <dbReference type="NCBI Taxonomy" id="1036612"/>
    <lineage>
        <taxon>Eukaryota</taxon>
        <taxon>Fungi</taxon>
        <taxon>Dikarya</taxon>
        <taxon>Ascomycota</taxon>
        <taxon>Pezizomycotina</taxon>
        <taxon>Eurotiomycetes</taxon>
        <taxon>Eurotiomycetidae</taxon>
        <taxon>Eurotiales</taxon>
        <taxon>Aspergillaceae</taxon>
        <taxon>Aspergillus</taxon>
        <taxon>Aspergillus subgen. Nidulantes</taxon>
    </lineage>
</organism>
<accession>A0A1L9TY86</accession>
<evidence type="ECO:0000313" key="2">
    <source>
        <dbReference type="EMBL" id="OJJ64355.1"/>
    </source>
</evidence>
<dbReference type="VEuPathDB" id="FungiDB:ASPSYDRAFT_192657"/>
<feature type="compositionally biased region" description="Polar residues" evidence="1">
    <location>
        <begin position="288"/>
        <end position="305"/>
    </location>
</feature>
<protein>
    <submittedName>
        <fullName evidence="2">Uncharacterized protein</fullName>
    </submittedName>
</protein>
<dbReference type="GeneID" id="63759737"/>
<dbReference type="InterPro" id="IPR004354">
    <property type="entry name" value="Meiotic_Rec114"/>
</dbReference>
<dbReference type="AlphaFoldDB" id="A0A1L9TY86"/>
<gene>
    <name evidence="2" type="ORF">ASPSYDRAFT_192657</name>
</gene>
<dbReference type="Pfam" id="PF03525">
    <property type="entry name" value="Meiotic_rec114"/>
    <property type="match status" value="1"/>
</dbReference>
<evidence type="ECO:0000256" key="1">
    <source>
        <dbReference type="SAM" id="MobiDB-lite"/>
    </source>
</evidence>